<organism evidence="3 4">
    <name type="scientific">Candidatus Fervidibacter sacchari</name>
    <dbReference type="NCBI Taxonomy" id="1448929"/>
    <lineage>
        <taxon>Bacteria</taxon>
        <taxon>Candidatus Fervidibacterota</taxon>
        <taxon>Candidatus Fervidibacter</taxon>
    </lineage>
</organism>
<dbReference type="Pfam" id="PF03629">
    <property type="entry name" value="SASA"/>
    <property type="match status" value="1"/>
</dbReference>
<proteinExistence type="predicted"/>
<dbReference type="SUPFAM" id="SSF52266">
    <property type="entry name" value="SGNH hydrolase"/>
    <property type="match status" value="1"/>
</dbReference>
<dbReference type="Proteomes" id="UP001204798">
    <property type="component" value="Unassembled WGS sequence"/>
</dbReference>
<evidence type="ECO:0000259" key="2">
    <source>
        <dbReference type="Pfam" id="PF03629"/>
    </source>
</evidence>
<protein>
    <submittedName>
        <fullName evidence="3">Sialate O-acetylesterase</fullName>
        <ecNumber evidence="3">3.1.1.53</ecNumber>
    </submittedName>
</protein>
<dbReference type="InterPro" id="IPR039329">
    <property type="entry name" value="SIAE"/>
</dbReference>
<dbReference type="RefSeq" id="WP_259096693.1">
    <property type="nucleotide sequence ID" value="NZ_CP130454.1"/>
</dbReference>
<dbReference type="PANTHER" id="PTHR22901:SF0">
    <property type="entry name" value="SIALATE O-ACETYLESTERASE"/>
    <property type="match status" value="1"/>
</dbReference>
<keyword evidence="4" id="KW-1185">Reference proteome</keyword>
<gene>
    <name evidence="3" type="ORF">M2350_002242</name>
</gene>
<name>A0ABT2ESE8_9BACT</name>
<dbReference type="InterPro" id="IPR005181">
    <property type="entry name" value="SASA"/>
</dbReference>
<dbReference type="Gene3D" id="3.40.50.1110">
    <property type="entry name" value="SGNH hydrolase"/>
    <property type="match status" value="2"/>
</dbReference>
<evidence type="ECO:0000313" key="4">
    <source>
        <dbReference type="Proteomes" id="UP001204798"/>
    </source>
</evidence>
<evidence type="ECO:0000313" key="3">
    <source>
        <dbReference type="EMBL" id="MCS3919825.1"/>
    </source>
</evidence>
<dbReference type="InterPro" id="IPR036514">
    <property type="entry name" value="SGNH_hydro_sf"/>
</dbReference>
<dbReference type="SUPFAM" id="SSF49785">
    <property type="entry name" value="Galactose-binding domain-like"/>
    <property type="match status" value="1"/>
</dbReference>
<dbReference type="PANTHER" id="PTHR22901">
    <property type="entry name" value="SIALATE O-ACETYLESTERASE"/>
    <property type="match status" value="1"/>
</dbReference>
<evidence type="ECO:0000256" key="1">
    <source>
        <dbReference type="ARBA" id="ARBA00022801"/>
    </source>
</evidence>
<reference evidence="3 4" key="1">
    <citation type="submission" date="2022-08" db="EMBL/GenBank/DDBJ databases">
        <title>Bacterial and archaeal communities from various locations to study Microbial Dark Matter (Phase II).</title>
        <authorList>
            <person name="Stepanauskas R."/>
        </authorList>
    </citation>
    <scope>NUCLEOTIDE SEQUENCE [LARGE SCALE GENOMIC DNA]</scope>
    <source>
        <strain evidence="3 4">PD1</strain>
    </source>
</reference>
<dbReference type="EC" id="3.1.1.53" evidence="3"/>
<comment type="caution">
    <text evidence="3">The sequence shown here is derived from an EMBL/GenBank/DDBJ whole genome shotgun (WGS) entry which is preliminary data.</text>
</comment>
<accession>A0ABT2ESE8</accession>
<dbReference type="GO" id="GO:0001681">
    <property type="term" value="F:sialate O-acetylesterase activity"/>
    <property type="evidence" value="ECO:0007669"/>
    <property type="project" value="UniProtKB-EC"/>
</dbReference>
<sequence length="672" mass="75602">MRWFALGWAFTGVVCLTLAVHGHLAAEGKLRLPAIFGDHMVLQCDMPVPVWGWAEPNEEVAVILKGKLHRVTKADSNGRWMVKLPPQPAGGPHELIVRTRNETIRFKDVLFGEVWVCSGQSNMEWPVALAQNAQQEIATANFPQIRFFIVEKAIALEPQSDCKGRWVVCSPETVGGFSAVGYFFGREIHQRLKVPVGLIGTYWGGTPAESWTDLRALESDPDFKPILDRLPRDPETLKRLQEKYEQALEEWRQKAILKDPGNKGEAMGWASPEFDDSDWATMEVPRPWERISPEMNIDGAVWFRKVVVLPNEWAGKDLLLSLGPIDDYDTTYFNGEKIGATGAETPNSWTVPRQYRIPGRLVKAGANLIAVRIFDQWGDGGFAGRPNQMRLELADGTGKPILLFGEWKFKVEFARHASKVPRQPQPPINNWTPTVLFNAMVAPLVPYAIRGVIWYQGESNVGRAYQYRKLFPALINSWRKAWGYEFPFLFVQLANYLERKPEPTESAWAELREAQLLTLKTVPKTGMAVAIDIGEANDIHPRNKQDVGKRLALAALAIAYGQKIVYSGPIYRSMRIEGNKIRIFFDHVGSGLVAKGEKLTGFAIAGEDRKFVWANAKIEGNTVVVWSEQVPKPVAVRYGWADNPDCNLYNKEGLPASPFRTDDWLGVTVKNR</sequence>
<dbReference type="EMBL" id="JANUCP010000004">
    <property type="protein sequence ID" value="MCS3919825.1"/>
    <property type="molecule type" value="Genomic_DNA"/>
</dbReference>
<keyword evidence="1 3" id="KW-0378">Hydrolase</keyword>
<feature type="domain" description="Sialate O-acetylesterase" evidence="2">
    <location>
        <begin position="428"/>
        <end position="555"/>
    </location>
</feature>
<dbReference type="InterPro" id="IPR008979">
    <property type="entry name" value="Galactose-bd-like_sf"/>
</dbReference>